<dbReference type="VEuPathDB" id="FungiDB:BD410DRAFT_792993"/>
<name>A0A4Y7PTZ7_9AGAM</name>
<keyword evidence="1" id="KW-1133">Transmembrane helix</keyword>
<evidence type="ECO:0000313" key="3">
    <source>
        <dbReference type="EMBL" id="TDL18625.1"/>
    </source>
</evidence>
<organism evidence="3 4">
    <name type="scientific">Rickenella mellea</name>
    <dbReference type="NCBI Taxonomy" id="50990"/>
    <lineage>
        <taxon>Eukaryota</taxon>
        <taxon>Fungi</taxon>
        <taxon>Dikarya</taxon>
        <taxon>Basidiomycota</taxon>
        <taxon>Agaricomycotina</taxon>
        <taxon>Agaricomycetes</taxon>
        <taxon>Hymenochaetales</taxon>
        <taxon>Rickenellaceae</taxon>
        <taxon>Rickenella</taxon>
    </lineage>
</organism>
<keyword evidence="4" id="KW-1185">Reference proteome</keyword>
<evidence type="ECO:0000313" key="4">
    <source>
        <dbReference type="Proteomes" id="UP000294933"/>
    </source>
</evidence>
<gene>
    <name evidence="3" type="ORF">BD410DRAFT_792993</name>
</gene>
<proteinExistence type="predicted"/>
<dbReference type="Pfam" id="PF20151">
    <property type="entry name" value="DUF6533"/>
    <property type="match status" value="1"/>
</dbReference>
<sequence length="164" mass="18931">MSDSNSQRLLIEATQDVYFNRALIAGTCLVLYDYLLTLPSEISEICNSKFTGAKVLFFVTRYSYIVYVLFLFALNFVTHPSQTVCRVVFYTHFAWSIPPHLGLYAIFTLRTYAIYQQSWLILVLLAITGVIQLISLALTPQVIYSTQRRVEHYVCCRIDPSCYR</sequence>
<reference evidence="3 4" key="1">
    <citation type="submission" date="2018-06" db="EMBL/GenBank/DDBJ databases">
        <title>A transcriptomic atlas of mushroom development highlights an independent origin of complex multicellularity.</title>
        <authorList>
            <consortium name="DOE Joint Genome Institute"/>
            <person name="Krizsan K."/>
            <person name="Almasi E."/>
            <person name="Merenyi Z."/>
            <person name="Sahu N."/>
            <person name="Viragh M."/>
            <person name="Koszo T."/>
            <person name="Mondo S."/>
            <person name="Kiss B."/>
            <person name="Balint B."/>
            <person name="Kues U."/>
            <person name="Barry K."/>
            <person name="Hegedus J.C."/>
            <person name="Henrissat B."/>
            <person name="Johnson J."/>
            <person name="Lipzen A."/>
            <person name="Ohm R."/>
            <person name="Nagy I."/>
            <person name="Pangilinan J."/>
            <person name="Yan J."/>
            <person name="Xiong Y."/>
            <person name="Grigoriev I.V."/>
            <person name="Hibbett D.S."/>
            <person name="Nagy L.G."/>
        </authorList>
    </citation>
    <scope>NUCLEOTIDE SEQUENCE [LARGE SCALE GENOMIC DNA]</scope>
    <source>
        <strain evidence="3 4">SZMC22713</strain>
    </source>
</reference>
<dbReference type="InterPro" id="IPR045340">
    <property type="entry name" value="DUF6533"/>
</dbReference>
<feature type="transmembrane region" description="Helical" evidence="1">
    <location>
        <begin position="55"/>
        <end position="77"/>
    </location>
</feature>
<feature type="domain" description="DUF6533" evidence="2">
    <location>
        <begin position="23"/>
        <end position="65"/>
    </location>
</feature>
<evidence type="ECO:0000259" key="2">
    <source>
        <dbReference type="Pfam" id="PF20151"/>
    </source>
</evidence>
<feature type="transmembrane region" description="Helical" evidence="1">
    <location>
        <begin position="119"/>
        <end position="139"/>
    </location>
</feature>
<keyword evidence="1" id="KW-0472">Membrane</keyword>
<dbReference type="AlphaFoldDB" id="A0A4Y7PTZ7"/>
<evidence type="ECO:0000256" key="1">
    <source>
        <dbReference type="SAM" id="Phobius"/>
    </source>
</evidence>
<keyword evidence="1" id="KW-0812">Transmembrane</keyword>
<dbReference type="OrthoDB" id="3242409at2759"/>
<accession>A0A4Y7PTZ7</accession>
<feature type="transmembrane region" description="Helical" evidence="1">
    <location>
        <begin position="89"/>
        <end position="107"/>
    </location>
</feature>
<dbReference type="EMBL" id="ML170205">
    <property type="protein sequence ID" value="TDL18625.1"/>
    <property type="molecule type" value="Genomic_DNA"/>
</dbReference>
<dbReference type="Proteomes" id="UP000294933">
    <property type="component" value="Unassembled WGS sequence"/>
</dbReference>
<protein>
    <recommendedName>
        <fullName evidence="2">DUF6533 domain-containing protein</fullName>
    </recommendedName>
</protein>